<evidence type="ECO:0000256" key="1">
    <source>
        <dbReference type="SAM" id="MobiDB-lite"/>
    </source>
</evidence>
<sequence length="144" mass="16699">MIDEFTFRENQVPLNSLDDDNSASVPTTAAHSRQVSQDLSKKGLKRLMNVGKTVAYEIRTNNFKPPPTKTYRNFVSNDYENLVLEQTGIKLRQGEIKMAYPKDVLSSNQIRELKINNPAEYERLKRNQFKTVAKSRKRRSCEIF</sequence>
<dbReference type="AlphaFoldDB" id="A0AAU9ISA1"/>
<evidence type="ECO:0000313" key="3">
    <source>
        <dbReference type="Proteomes" id="UP001162131"/>
    </source>
</evidence>
<feature type="region of interest" description="Disordered" evidence="1">
    <location>
        <begin position="13"/>
        <end position="38"/>
    </location>
</feature>
<feature type="compositionally biased region" description="Polar residues" evidence="1">
    <location>
        <begin position="22"/>
        <end position="38"/>
    </location>
</feature>
<protein>
    <submittedName>
        <fullName evidence="2">Uncharacterized protein</fullName>
    </submittedName>
</protein>
<dbReference type="Proteomes" id="UP001162131">
    <property type="component" value="Unassembled WGS sequence"/>
</dbReference>
<organism evidence="2 3">
    <name type="scientific">Blepharisma stoltei</name>
    <dbReference type="NCBI Taxonomy" id="1481888"/>
    <lineage>
        <taxon>Eukaryota</taxon>
        <taxon>Sar</taxon>
        <taxon>Alveolata</taxon>
        <taxon>Ciliophora</taxon>
        <taxon>Postciliodesmatophora</taxon>
        <taxon>Heterotrichea</taxon>
        <taxon>Heterotrichida</taxon>
        <taxon>Blepharismidae</taxon>
        <taxon>Blepharisma</taxon>
    </lineage>
</organism>
<comment type="caution">
    <text evidence="2">The sequence shown here is derived from an EMBL/GenBank/DDBJ whole genome shotgun (WGS) entry which is preliminary data.</text>
</comment>
<accession>A0AAU9ISA1</accession>
<proteinExistence type="predicted"/>
<gene>
    <name evidence="2" type="ORF">BSTOLATCC_MIC9897</name>
</gene>
<keyword evidence="3" id="KW-1185">Reference proteome</keyword>
<evidence type="ECO:0000313" key="2">
    <source>
        <dbReference type="EMBL" id="CAG9314100.1"/>
    </source>
</evidence>
<name>A0AAU9ISA1_9CILI</name>
<dbReference type="EMBL" id="CAJZBQ010000011">
    <property type="protein sequence ID" value="CAG9314100.1"/>
    <property type="molecule type" value="Genomic_DNA"/>
</dbReference>
<reference evidence="2" key="1">
    <citation type="submission" date="2021-09" db="EMBL/GenBank/DDBJ databases">
        <authorList>
            <consortium name="AG Swart"/>
            <person name="Singh M."/>
            <person name="Singh A."/>
            <person name="Seah K."/>
            <person name="Emmerich C."/>
        </authorList>
    </citation>
    <scope>NUCLEOTIDE SEQUENCE</scope>
    <source>
        <strain evidence="2">ATCC30299</strain>
    </source>
</reference>